<evidence type="ECO:0000256" key="5">
    <source>
        <dbReference type="ARBA" id="ARBA00022692"/>
    </source>
</evidence>
<keyword evidence="7 9" id="KW-0472">Membrane</keyword>
<dbReference type="FunFam" id="2.60.40.3110:FF:000001">
    <property type="entry name" value="Putative fimbrial outer membrane usher"/>
    <property type="match status" value="1"/>
</dbReference>
<dbReference type="Proteomes" id="UP000269708">
    <property type="component" value="Unassembled WGS sequence"/>
</dbReference>
<feature type="domain" description="PapC-like C-terminal" evidence="10">
    <location>
        <begin position="790"/>
        <end position="850"/>
    </location>
</feature>
<dbReference type="InterPro" id="IPR018030">
    <property type="entry name" value="Fimbrial_membr_usher_CS"/>
</dbReference>
<dbReference type="EMBL" id="RKQN01000001">
    <property type="protein sequence ID" value="RPE81579.1"/>
    <property type="molecule type" value="Genomic_DNA"/>
</dbReference>
<evidence type="ECO:0000256" key="8">
    <source>
        <dbReference type="ARBA" id="ARBA00023237"/>
    </source>
</evidence>
<dbReference type="PROSITE" id="PS01151">
    <property type="entry name" value="FIMBRIAL_USHER"/>
    <property type="match status" value="1"/>
</dbReference>
<dbReference type="AlphaFoldDB" id="A0A3N4VNZ5"/>
<dbReference type="Gene3D" id="2.60.40.3110">
    <property type="match status" value="1"/>
</dbReference>
<evidence type="ECO:0000256" key="3">
    <source>
        <dbReference type="ARBA" id="ARBA00022448"/>
    </source>
</evidence>
<dbReference type="GO" id="GO:0015473">
    <property type="term" value="F:fimbrial usher porin activity"/>
    <property type="evidence" value="ECO:0007669"/>
    <property type="project" value="InterPro"/>
</dbReference>
<evidence type="ECO:0000256" key="7">
    <source>
        <dbReference type="ARBA" id="ARBA00023136"/>
    </source>
</evidence>
<dbReference type="PANTHER" id="PTHR30451">
    <property type="entry name" value="OUTER MEMBRANE USHER PROTEIN"/>
    <property type="match status" value="1"/>
</dbReference>
<gene>
    <name evidence="12" type="ORF">EDC50_0770</name>
</gene>
<dbReference type="InterPro" id="IPR043142">
    <property type="entry name" value="PapC-like_C_sf"/>
</dbReference>
<dbReference type="InterPro" id="IPR000015">
    <property type="entry name" value="Fimb_usher"/>
</dbReference>
<comment type="similarity">
    <text evidence="2 9">Belongs to the fimbrial export usher family.</text>
</comment>
<keyword evidence="3 9" id="KW-0813">Transport</keyword>
<keyword evidence="9" id="KW-1029">Fimbrium biogenesis</keyword>
<evidence type="ECO:0000256" key="1">
    <source>
        <dbReference type="ARBA" id="ARBA00004571"/>
    </source>
</evidence>
<evidence type="ECO:0000259" key="10">
    <source>
        <dbReference type="Pfam" id="PF13953"/>
    </source>
</evidence>
<dbReference type="OrthoDB" id="6554712at2"/>
<dbReference type="SUPFAM" id="SSF141729">
    <property type="entry name" value="FimD N-terminal domain-like"/>
    <property type="match status" value="1"/>
</dbReference>
<dbReference type="Gene3D" id="3.10.20.410">
    <property type="match status" value="1"/>
</dbReference>
<sequence>MTHSPSTAVSTFSAPQPHPLAYALASALLALHVGTAWSAPRVEFDPSFLAGSGAQDLDLSRFEQGNAVLPGQYRADVRVNDRWVGRRDIRFAARDASGEARLCLSRELLVDMGVDFAKLEDYVRQRSQAGDTSIRALPEGEFCEDIGLYLPDASAQFDSGELRLDVSIPQLYLSRSARGWVSPELWDAGIDAATLGYNFGHQQSRRNGRNSASSYLGLNAGLNVGGWRLRHNGYYVRNDGHGDYQANNTYAQHDLTGLRAQLTVGESFTRGDLFEGIGFRGIAVTSDDRMLPDSRRGYAPVVRGVAQTNAKVTVRQRDHVIYETTVAPGPFEIDDLYDTNFGGDLDVTVTEADGREQRFVVPFAAVPQLLREGQNRFGLVAGQVRDNSLKNGEPTMLEATWQRGLSNAFTGYAGTTLSEGYGALLLGGAYNTRWGAVSGDVTFSRTRLPGAGVEGYGRDMRGQSARLTYSKFLPNSGTNFSVAAYRYSTDGYLSLNDGLRLRDNLATGIGFDEVARQRSRVDVNVSQALGERGGSLFLVGSSSDYWNRRQRTTSFSVGYSNSVGPANYSLSAQRTLESFGGGADGRPDPTGRQDTVVSLTIAMPLGRTPRAPNLNASYSDARRSADNARLGVSGTIGEARALSYGASASRTEGQDAAYNGSLSYKASNAVLSAGYSQVGDSRQLSVGASGGVVVHAGGVGFAQQLGETIGLLHVPGAANARVSSNIGLRTNHEGYAVVPYLTPYRLNEVTVDPKGLPLDVELKETTAKIAPRAGAVVKLALKTETGRSALIEAHREDGEPLPFGADVFDEAGNPVGVVGQASRLWVRGIQERGRLTVKWNDQQCAIDYDLAGTEPTAPVPGRCLAPAQ</sequence>
<comment type="caution">
    <text evidence="12">The sequence shown here is derived from an EMBL/GenBank/DDBJ whole genome shotgun (WGS) entry which is preliminary data.</text>
</comment>
<organism evidence="12 13">
    <name type="scientific">Vulcaniibacterium tengchongense</name>
    <dbReference type="NCBI Taxonomy" id="1273429"/>
    <lineage>
        <taxon>Bacteria</taxon>
        <taxon>Pseudomonadati</taxon>
        <taxon>Pseudomonadota</taxon>
        <taxon>Gammaproteobacteria</taxon>
        <taxon>Lysobacterales</taxon>
        <taxon>Lysobacteraceae</taxon>
        <taxon>Vulcaniibacterium</taxon>
    </lineage>
</organism>
<evidence type="ECO:0000256" key="9">
    <source>
        <dbReference type="RuleBase" id="RU003884"/>
    </source>
</evidence>
<evidence type="ECO:0000313" key="12">
    <source>
        <dbReference type="EMBL" id="RPE81579.1"/>
    </source>
</evidence>
<evidence type="ECO:0000313" key="13">
    <source>
        <dbReference type="Proteomes" id="UP000269708"/>
    </source>
</evidence>
<dbReference type="RefSeq" id="WP_123769117.1">
    <property type="nucleotide sequence ID" value="NZ_RKQN01000001.1"/>
</dbReference>
<evidence type="ECO:0000259" key="11">
    <source>
        <dbReference type="Pfam" id="PF13954"/>
    </source>
</evidence>
<keyword evidence="8 9" id="KW-0998">Cell outer membrane</keyword>
<accession>A0A3N4VNZ5</accession>
<keyword evidence="5 9" id="KW-0812">Transmembrane</keyword>
<comment type="subcellular location">
    <subcellularLocation>
        <location evidence="1 9">Cell outer membrane</location>
        <topology evidence="1 9">Multi-pass membrane protein</topology>
    </subcellularLocation>
</comment>
<dbReference type="Gene3D" id="2.60.40.2070">
    <property type="match status" value="1"/>
</dbReference>
<evidence type="ECO:0000256" key="6">
    <source>
        <dbReference type="ARBA" id="ARBA00022729"/>
    </source>
</evidence>
<keyword evidence="6" id="KW-0732">Signal</keyword>
<evidence type="ECO:0000256" key="2">
    <source>
        <dbReference type="ARBA" id="ARBA00008064"/>
    </source>
</evidence>
<dbReference type="GO" id="GO:0009279">
    <property type="term" value="C:cell outer membrane"/>
    <property type="evidence" value="ECO:0007669"/>
    <property type="project" value="UniProtKB-SubCell"/>
</dbReference>
<feature type="domain" description="PapC N-terminal" evidence="11">
    <location>
        <begin position="43"/>
        <end position="199"/>
    </location>
</feature>
<keyword evidence="13" id="KW-1185">Reference proteome</keyword>
<dbReference type="InterPro" id="IPR042186">
    <property type="entry name" value="FimD_plug_dom"/>
</dbReference>
<dbReference type="GO" id="GO:0009297">
    <property type="term" value="P:pilus assembly"/>
    <property type="evidence" value="ECO:0007669"/>
    <property type="project" value="InterPro"/>
</dbReference>
<dbReference type="Pfam" id="PF13954">
    <property type="entry name" value="PapC_N"/>
    <property type="match status" value="1"/>
</dbReference>
<dbReference type="PANTHER" id="PTHR30451:SF20">
    <property type="entry name" value="FIMBRIAE USHER"/>
    <property type="match status" value="1"/>
</dbReference>
<keyword evidence="4" id="KW-1134">Transmembrane beta strand</keyword>
<dbReference type="InterPro" id="IPR025949">
    <property type="entry name" value="PapC-like_C"/>
</dbReference>
<dbReference type="Pfam" id="PF13953">
    <property type="entry name" value="PapC_C"/>
    <property type="match status" value="1"/>
</dbReference>
<dbReference type="InterPro" id="IPR025885">
    <property type="entry name" value="PapC_N"/>
</dbReference>
<protein>
    <submittedName>
        <fullName evidence="12">Outer membrane usher protein</fullName>
    </submittedName>
</protein>
<proteinExistence type="inferred from homology"/>
<dbReference type="Pfam" id="PF00577">
    <property type="entry name" value="Usher"/>
    <property type="match status" value="1"/>
</dbReference>
<dbReference type="InterPro" id="IPR037224">
    <property type="entry name" value="PapC_N_sf"/>
</dbReference>
<dbReference type="Gene3D" id="2.60.40.2610">
    <property type="entry name" value="Outer membrane usher protein FimD, plug domain"/>
    <property type="match status" value="1"/>
</dbReference>
<evidence type="ECO:0000256" key="4">
    <source>
        <dbReference type="ARBA" id="ARBA00022452"/>
    </source>
</evidence>
<reference evidence="12 13" key="1">
    <citation type="submission" date="2018-11" db="EMBL/GenBank/DDBJ databases">
        <title>Genomic Encyclopedia of Type Strains, Phase IV (KMG-IV): sequencing the most valuable type-strain genomes for metagenomic binning, comparative biology and taxonomic classification.</title>
        <authorList>
            <person name="Goeker M."/>
        </authorList>
    </citation>
    <scope>NUCLEOTIDE SEQUENCE [LARGE SCALE GENOMIC DNA]</scope>
    <source>
        <strain evidence="12 13">DSM 25623</strain>
    </source>
</reference>
<name>A0A3N4VNZ5_9GAMM</name>